<name>A0ABQ2AYD5_9MICC</name>
<protein>
    <recommendedName>
        <fullName evidence="3">Tetracyclin repressor-like C-terminal domain-containing protein</fullName>
    </recommendedName>
</protein>
<gene>
    <name evidence="4" type="ORF">GCM10007170_41840</name>
</gene>
<dbReference type="EMBL" id="BMFW01000037">
    <property type="protein sequence ID" value="GGI01729.1"/>
    <property type="molecule type" value="Genomic_DNA"/>
</dbReference>
<accession>A0ABQ2AYD5</accession>
<sequence length="129" mass="14558">MARYRPDPPPDHGSVRADLQAWAEQYIEEAASPTGREFLRDMVSGGADGGSAHRGGAYARQRVEVILERAHERGEQVPDLEDVIDLLLAPIVYRILFEPEELRVSYAAELTKSLFPKHRDRRHGVPTEK</sequence>
<feature type="domain" description="Tetracyclin repressor-like C-terminal" evidence="3">
    <location>
        <begin position="9"/>
        <end position="112"/>
    </location>
</feature>
<organism evidence="4 5">
    <name type="scientific">Arthrobacter liuii</name>
    <dbReference type="NCBI Taxonomy" id="1476996"/>
    <lineage>
        <taxon>Bacteria</taxon>
        <taxon>Bacillati</taxon>
        <taxon>Actinomycetota</taxon>
        <taxon>Actinomycetes</taxon>
        <taxon>Micrococcales</taxon>
        <taxon>Micrococcaceae</taxon>
        <taxon>Arthrobacter</taxon>
    </lineage>
</organism>
<dbReference type="SUPFAM" id="SSF48498">
    <property type="entry name" value="Tetracyclin repressor-like, C-terminal domain"/>
    <property type="match status" value="1"/>
</dbReference>
<evidence type="ECO:0000313" key="4">
    <source>
        <dbReference type="EMBL" id="GGI01729.1"/>
    </source>
</evidence>
<evidence type="ECO:0000256" key="1">
    <source>
        <dbReference type="ARBA" id="ARBA00023015"/>
    </source>
</evidence>
<dbReference type="Proteomes" id="UP000643279">
    <property type="component" value="Unassembled WGS sequence"/>
</dbReference>
<keyword evidence="1" id="KW-0805">Transcription regulation</keyword>
<dbReference type="InterPro" id="IPR011075">
    <property type="entry name" value="TetR_C"/>
</dbReference>
<dbReference type="Pfam" id="PF16859">
    <property type="entry name" value="TetR_C_11"/>
    <property type="match status" value="1"/>
</dbReference>
<proteinExistence type="predicted"/>
<keyword evidence="5" id="KW-1185">Reference proteome</keyword>
<evidence type="ECO:0000259" key="3">
    <source>
        <dbReference type="Pfam" id="PF16859"/>
    </source>
</evidence>
<comment type="caution">
    <text evidence="4">The sequence shown here is derived from an EMBL/GenBank/DDBJ whole genome shotgun (WGS) entry which is preliminary data.</text>
</comment>
<evidence type="ECO:0000256" key="2">
    <source>
        <dbReference type="ARBA" id="ARBA00023163"/>
    </source>
</evidence>
<dbReference type="Gene3D" id="1.10.357.10">
    <property type="entry name" value="Tetracycline Repressor, domain 2"/>
    <property type="match status" value="1"/>
</dbReference>
<keyword evidence="2" id="KW-0804">Transcription</keyword>
<reference evidence="5" key="1">
    <citation type="journal article" date="2019" name="Int. J. Syst. Evol. Microbiol.">
        <title>The Global Catalogue of Microorganisms (GCM) 10K type strain sequencing project: providing services to taxonomists for standard genome sequencing and annotation.</title>
        <authorList>
            <consortium name="The Broad Institute Genomics Platform"/>
            <consortium name="The Broad Institute Genome Sequencing Center for Infectious Disease"/>
            <person name="Wu L."/>
            <person name="Ma J."/>
        </authorList>
    </citation>
    <scope>NUCLEOTIDE SEQUENCE [LARGE SCALE GENOMIC DNA]</scope>
    <source>
        <strain evidence="5">CGMCC 1.12778</strain>
    </source>
</reference>
<dbReference type="InterPro" id="IPR036271">
    <property type="entry name" value="Tet_transcr_reg_TetR-rel_C_sf"/>
</dbReference>
<evidence type="ECO:0000313" key="5">
    <source>
        <dbReference type="Proteomes" id="UP000643279"/>
    </source>
</evidence>